<feature type="region of interest" description="Disordered" evidence="1">
    <location>
        <begin position="22"/>
        <end position="46"/>
    </location>
</feature>
<comment type="caution">
    <text evidence="2">The sequence shown here is derived from an EMBL/GenBank/DDBJ whole genome shotgun (WGS) entry which is preliminary data.</text>
</comment>
<dbReference type="AlphaFoldDB" id="A0A811Y1L0"/>
<proteinExistence type="predicted"/>
<keyword evidence="3" id="KW-1185">Reference proteome</keyword>
<dbReference type="Proteomes" id="UP000645828">
    <property type="component" value="Unassembled WGS sequence"/>
</dbReference>
<dbReference type="EMBL" id="CAJHUB010000659">
    <property type="protein sequence ID" value="CAD7670727.1"/>
    <property type="molecule type" value="Genomic_DNA"/>
</dbReference>
<protein>
    <submittedName>
        <fullName evidence="2">(raccoon dog) hypothetical protein</fullName>
    </submittedName>
</protein>
<sequence length="54" mass="5841">MDFLKWGHPCFPSTHRVISPWGRGGCKEGSSPGLPRREVTSSSPEAGELVFVGI</sequence>
<evidence type="ECO:0000256" key="1">
    <source>
        <dbReference type="SAM" id="MobiDB-lite"/>
    </source>
</evidence>
<reference evidence="2" key="1">
    <citation type="submission" date="2020-12" db="EMBL/GenBank/DDBJ databases">
        <authorList>
            <consortium name="Molecular Ecology Group"/>
        </authorList>
    </citation>
    <scope>NUCLEOTIDE SEQUENCE</scope>
    <source>
        <strain evidence="2">TBG_1078</strain>
    </source>
</reference>
<evidence type="ECO:0000313" key="2">
    <source>
        <dbReference type="EMBL" id="CAD7670727.1"/>
    </source>
</evidence>
<name>A0A811Y1L0_NYCPR</name>
<gene>
    <name evidence="2" type="ORF">NYPRO_LOCUS3522</name>
</gene>
<organism evidence="2 3">
    <name type="scientific">Nyctereutes procyonoides</name>
    <name type="common">Raccoon dog</name>
    <name type="synonym">Canis procyonoides</name>
    <dbReference type="NCBI Taxonomy" id="34880"/>
    <lineage>
        <taxon>Eukaryota</taxon>
        <taxon>Metazoa</taxon>
        <taxon>Chordata</taxon>
        <taxon>Craniata</taxon>
        <taxon>Vertebrata</taxon>
        <taxon>Euteleostomi</taxon>
        <taxon>Mammalia</taxon>
        <taxon>Eutheria</taxon>
        <taxon>Laurasiatheria</taxon>
        <taxon>Carnivora</taxon>
        <taxon>Caniformia</taxon>
        <taxon>Canidae</taxon>
        <taxon>Nyctereutes</taxon>
    </lineage>
</organism>
<accession>A0A811Y1L0</accession>
<evidence type="ECO:0000313" key="3">
    <source>
        <dbReference type="Proteomes" id="UP000645828"/>
    </source>
</evidence>